<comment type="caution">
    <text evidence="2">The sequence shown here is derived from an EMBL/GenBank/DDBJ whole genome shotgun (WGS) entry which is preliminary data.</text>
</comment>
<evidence type="ECO:0000256" key="1">
    <source>
        <dbReference type="SAM" id="Phobius"/>
    </source>
</evidence>
<keyword evidence="1" id="KW-1133">Transmembrane helix</keyword>
<dbReference type="AlphaFoldDB" id="A0AA94LJY6"/>
<gene>
    <name evidence="2" type="ORF">SAMN06265364_10526</name>
</gene>
<keyword evidence="3" id="KW-1185">Reference proteome</keyword>
<feature type="transmembrane region" description="Helical" evidence="1">
    <location>
        <begin position="6"/>
        <end position="23"/>
    </location>
</feature>
<dbReference type="Proteomes" id="UP000198427">
    <property type="component" value="Unassembled WGS sequence"/>
</dbReference>
<keyword evidence="1" id="KW-0812">Transmembrane</keyword>
<organism evidence="2 3">
    <name type="scientific">Prevotella jejuni</name>
    <dbReference type="NCBI Taxonomy" id="1177574"/>
    <lineage>
        <taxon>Bacteria</taxon>
        <taxon>Pseudomonadati</taxon>
        <taxon>Bacteroidota</taxon>
        <taxon>Bacteroidia</taxon>
        <taxon>Bacteroidales</taxon>
        <taxon>Prevotellaceae</taxon>
        <taxon>Prevotella</taxon>
    </lineage>
</organism>
<name>A0AA94LJY6_9BACT</name>
<evidence type="ECO:0000313" key="2">
    <source>
        <dbReference type="EMBL" id="SNR69747.1"/>
    </source>
</evidence>
<protein>
    <submittedName>
        <fullName evidence="2">Uncharacterized protein</fullName>
    </submittedName>
</protein>
<feature type="transmembrane region" description="Helical" evidence="1">
    <location>
        <begin position="30"/>
        <end position="49"/>
    </location>
</feature>
<reference evidence="2 3" key="1">
    <citation type="submission" date="2017-06" db="EMBL/GenBank/DDBJ databases">
        <authorList>
            <person name="Varghese N."/>
            <person name="Submissions S."/>
        </authorList>
    </citation>
    <scope>NUCLEOTIDE SEQUENCE [LARGE SCALE GENOMIC DNA]</scope>
    <source>
        <strain evidence="2 3">DSM 26989</strain>
    </source>
</reference>
<sequence length="54" mass="6338">MLIYIILAVILWLVLPIFINGRIKKKHDRKALIMLCRILAIAFIALGIYRELFI</sequence>
<accession>A0AA94LJY6</accession>
<evidence type="ECO:0000313" key="3">
    <source>
        <dbReference type="Proteomes" id="UP000198427"/>
    </source>
</evidence>
<keyword evidence="1" id="KW-0472">Membrane</keyword>
<dbReference type="EMBL" id="FZNZ01000005">
    <property type="protein sequence ID" value="SNR69747.1"/>
    <property type="molecule type" value="Genomic_DNA"/>
</dbReference>
<proteinExistence type="predicted"/>